<protein>
    <recommendedName>
        <fullName evidence="3">Endonuclease/exonuclease/phosphatase domain-containing protein</fullName>
    </recommendedName>
</protein>
<name>A0A9J6B3X4_SOLCO</name>
<keyword evidence="2" id="KW-1185">Reference proteome</keyword>
<proteinExistence type="predicted"/>
<reference evidence="1 2" key="1">
    <citation type="submission" date="2020-09" db="EMBL/GenBank/DDBJ databases">
        <title>De no assembly of potato wild relative species, Solanum commersonii.</title>
        <authorList>
            <person name="Cho K."/>
        </authorList>
    </citation>
    <scope>NUCLEOTIDE SEQUENCE [LARGE SCALE GENOMIC DNA]</scope>
    <source>
        <strain evidence="1">LZ3.2</strain>
        <tissue evidence="1">Leaf</tissue>
    </source>
</reference>
<dbReference type="PANTHER" id="PTHR33710">
    <property type="entry name" value="BNAC02G09200D PROTEIN"/>
    <property type="match status" value="1"/>
</dbReference>
<dbReference type="AlphaFoldDB" id="A0A9J6B3X4"/>
<dbReference type="OrthoDB" id="1303119at2759"/>
<gene>
    <name evidence="1" type="ORF">H5410_003037</name>
</gene>
<organism evidence="1 2">
    <name type="scientific">Solanum commersonii</name>
    <name type="common">Commerson's wild potato</name>
    <name type="synonym">Commerson's nightshade</name>
    <dbReference type="NCBI Taxonomy" id="4109"/>
    <lineage>
        <taxon>Eukaryota</taxon>
        <taxon>Viridiplantae</taxon>
        <taxon>Streptophyta</taxon>
        <taxon>Embryophyta</taxon>
        <taxon>Tracheophyta</taxon>
        <taxon>Spermatophyta</taxon>
        <taxon>Magnoliopsida</taxon>
        <taxon>eudicotyledons</taxon>
        <taxon>Gunneridae</taxon>
        <taxon>Pentapetalae</taxon>
        <taxon>asterids</taxon>
        <taxon>lamiids</taxon>
        <taxon>Solanales</taxon>
        <taxon>Solanaceae</taxon>
        <taxon>Solanoideae</taxon>
        <taxon>Solaneae</taxon>
        <taxon>Solanum</taxon>
    </lineage>
</organism>
<dbReference type="EMBL" id="JACXVP010000001">
    <property type="protein sequence ID" value="KAG5631320.1"/>
    <property type="molecule type" value="Genomic_DNA"/>
</dbReference>
<comment type="caution">
    <text evidence="1">The sequence shown here is derived from an EMBL/GenBank/DDBJ whole genome shotgun (WGS) entry which is preliminary data.</text>
</comment>
<evidence type="ECO:0008006" key="3">
    <source>
        <dbReference type="Google" id="ProtNLM"/>
    </source>
</evidence>
<dbReference type="PANTHER" id="PTHR33710:SF54">
    <property type="entry name" value="NON-LTR RETROELEMENT REVERSE TRANSCRIPTASE"/>
    <property type="match status" value="1"/>
</dbReference>
<sequence length="250" mass="29233">MHQVLMIAILEPFSDSTQINMFKSMVAMDHAVSNINGKIWLFWTNEITCNVFEVDEQQISCELTHTEVPETYIKTFVYAKCKDYLRKPLWDRLLHLTDTKDTIPWCAVGDFNVITDTDEKLGGIPYNMRKILEFIGVIESCGLMDLGFNGSRFTWTNQRGINFRIWKRLDKAMVNDRWLKDMPHTSITHLPSVGSDHCPLLMEMNARPDNHIKYFRFLNCWADQPSFTETVTNCWKRPIEEIPCGPFIRK</sequence>
<evidence type="ECO:0000313" key="1">
    <source>
        <dbReference type="EMBL" id="KAG5631320.1"/>
    </source>
</evidence>
<dbReference type="SUPFAM" id="SSF56219">
    <property type="entry name" value="DNase I-like"/>
    <property type="match status" value="1"/>
</dbReference>
<accession>A0A9J6B3X4</accession>
<dbReference type="Gene3D" id="3.60.10.10">
    <property type="entry name" value="Endonuclease/exonuclease/phosphatase"/>
    <property type="match status" value="1"/>
</dbReference>
<evidence type="ECO:0000313" key="2">
    <source>
        <dbReference type="Proteomes" id="UP000824120"/>
    </source>
</evidence>
<dbReference type="InterPro" id="IPR036691">
    <property type="entry name" value="Endo/exonu/phosph_ase_sf"/>
</dbReference>
<dbReference type="Proteomes" id="UP000824120">
    <property type="component" value="Chromosome 1"/>
</dbReference>